<gene>
    <name evidence="3" type="ORF">WR25_04130</name>
</gene>
<organism evidence="3 4">
    <name type="scientific">Diploscapter pachys</name>
    <dbReference type="NCBI Taxonomy" id="2018661"/>
    <lineage>
        <taxon>Eukaryota</taxon>
        <taxon>Metazoa</taxon>
        <taxon>Ecdysozoa</taxon>
        <taxon>Nematoda</taxon>
        <taxon>Chromadorea</taxon>
        <taxon>Rhabditida</taxon>
        <taxon>Rhabditina</taxon>
        <taxon>Rhabditomorpha</taxon>
        <taxon>Rhabditoidea</taxon>
        <taxon>Rhabditidae</taxon>
        <taxon>Diploscapter</taxon>
    </lineage>
</organism>
<evidence type="ECO:0000313" key="4">
    <source>
        <dbReference type="Proteomes" id="UP000218231"/>
    </source>
</evidence>
<dbReference type="GO" id="GO:0006998">
    <property type="term" value="P:nuclear envelope organization"/>
    <property type="evidence" value="ECO:0007669"/>
    <property type="project" value="TreeGrafter"/>
</dbReference>
<sequence length="618" mass="69101">MQIGERQKHVDFLKRQVSNTAAQLNDYKHRIADERSKGEVVRNQAQHLVHTLDKDTEHYIHSLRDEFPHIIDELTNKYRHEFRDKLRDEIARIREDFEKVLKANEINWMVMTTERREMLVTEIDKLGQYTNKRLAEIKDIEKIVTDLPKAIEQEANRNLELAYQIDNKLTRSNLQSQIFGEHWKIRQVYFGDVGIEKEALIRELQKICDDYQTNSIELERYRRLLEENYTHVGIASQSSSRESSTPSVPHVTGRGAQIGASRSGSQSQTIGHGKSETGLGVTPAGRIYRDSGRGSVSSVSSSHHGYQKTTAEQHDVGGGTDTAEAQREQSTSGGYSHVIGDEVHKQTYDIRGGAASHSGSTYEYEIRRGSKTHVIGQETDLRRGSETHVIGQGTDVRRGSETHVIGQGVALSEGSRHSISHRTELSSDSDHAIGHGTRRSTGSHVYDTGRGSETHVIGQGTDIRRGSETHIIDSDHAIGHGTRRSTGSHSYDIGHGAQTSGSSRYSMSHGVDTHGSGSGYQPYAPTEGHRERKDTKTSNASSAGETTATVRFRIRRSGKVTFTRPVGNHYVVVENRGNVEIDISRWRIEEIVNENRRGQFVFPEGTTLLPKKEVKASS</sequence>
<dbReference type="GO" id="GO:0031507">
    <property type="term" value="P:heterochromatin formation"/>
    <property type="evidence" value="ECO:0007669"/>
    <property type="project" value="TreeGrafter"/>
</dbReference>
<feature type="compositionally biased region" description="Polar residues" evidence="2">
    <location>
        <begin position="260"/>
        <end position="270"/>
    </location>
</feature>
<dbReference type="Proteomes" id="UP000218231">
    <property type="component" value="Unassembled WGS sequence"/>
</dbReference>
<dbReference type="SUPFAM" id="SSF74853">
    <property type="entry name" value="Lamin A/C globular tail domain"/>
    <property type="match status" value="1"/>
</dbReference>
<dbReference type="InterPro" id="IPR036415">
    <property type="entry name" value="Lamin_tail_dom_sf"/>
</dbReference>
<accession>A0A2A2LRQ5</accession>
<feature type="compositionally biased region" description="Polar residues" evidence="2">
    <location>
        <begin position="497"/>
        <end position="506"/>
    </location>
</feature>
<comment type="caution">
    <text evidence="3">The sequence shown here is derived from an EMBL/GenBank/DDBJ whole genome shotgun (WGS) entry which is preliminary data.</text>
</comment>
<dbReference type="EMBL" id="LIAE01006489">
    <property type="protein sequence ID" value="PAV88848.1"/>
    <property type="molecule type" value="Genomic_DNA"/>
</dbReference>
<feature type="compositionally biased region" description="Basic and acidic residues" evidence="2">
    <location>
        <begin position="421"/>
        <end position="433"/>
    </location>
</feature>
<feature type="compositionally biased region" description="Low complexity" evidence="2">
    <location>
        <begin position="236"/>
        <end position="247"/>
    </location>
</feature>
<evidence type="ECO:0000313" key="3">
    <source>
        <dbReference type="EMBL" id="PAV88848.1"/>
    </source>
</evidence>
<dbReference type="Gene3D" id="2.60.40.1260">
    <property type="entry name" value="Lamin Tail domain"/>
    <property type="match status" value="1"/>
</dbReference>
<proteinExistence type="predicted"/>
<feature type="region of interest" description="Disordered" evidence="2">
    <location>
        <begin position="234"/>
        <end position="337"/>
    </location>
</feature>
<dbReference type="PANTHER" id="PTHR45721:SF14">
    <property type="entry name" value="INTERMEDIATE FILAMENT PROTEIN IFD-1"/>
    <property type="match status" value="1"/>
</dbReference>
<feature type="compositionally biased region" description="Low complexity" evidence="2">
    <location>
        <begin position="293"/>
        <end position="304"/>
    </location>
</feature>
<dbReference type="PANTHER" id="PTHR45721">
    <property type="entry name" value="LAMIN DM0-RELATED"/>
    <property type="match status" value="1"/>
</dbReference>
<evidence type="ECO:0000256" key="2">
    <source>
        <dbReference type="SAM" id="MobiDB-lite"/>
    </source>
</evidence>
<evidence type="ECO:0000256" key="1">
    <source>
        <dbReference type="ARBA" id="ARBA00023054"/>
    </source>
</evidence>
<dbReference type="GO" id="GO:0090435">
    <property type="term" value="P:protein localization to nuclear envelope"/>
    <property type="evidence" value="ECO:0007669"/>
    <property type="project" value="TreeGrafter"/>
</dbReference>
<keyword evidence="1" id="KW-0175">Coiled coil</keyword>
<dbReference type="GO" id="GO:0051664">
    <property type="term" value="P:nuclear pore localization"/>
    <property type="evidence" value="ECO:0007669"/>
    <property type="project" value="TreeGrafter"/>
</dbReference>
<feature type="region of interest" description="Disordered" evidence="2">
    <location>
        <begin position="413"/>
        <end position="549"/>
    </location>
</feature>
<dbReference type="GO" id="GO:0005200">
    <property type="term" value="F:structural constituent of cytoskeleton"/>
    <property type="evidence" value="ECO:0007669"/>
    <property type="project" value="TreeGrafter"/>
</dbReference>
<feature type="compositionally biased region" description="Basic and acidic residues" evidence="2">
    <location>
        <begin position="462"/>
        <end position="478"/>
    </location>
</feature>
<dbReference type="AlphaFoldDB" id="A0A2A2LRQ5"/>
<dbReference type="GO" id="GO:0005652">
    <property type="term" value="C:nuclear lamina"/>
    <property type="evidence" value="ECO:0007669"/>
    <property type="project" value="TreeGrafter"/>
</dbReference>
<reference evidence="3 4" key="1">
    <citation type="journal article" date="2017" name="Curr. Biol.">
        <title>Genome architecture and evolution of a unichromosomal asexual nematode.</title>
        <authorList>
            <person name="Fradin H."/>
            <person name="Zegar C."/>
            <person name="Gutwein M."/>
            <person name="Lucas J."/>
            <person name="Kovtun M."/>
            <person name="Corcoran D."/>
            <person name="Baugh L.R."/>
            <person name="Kiontke K."/>
            <person name="Gunsalus K."/>
            <person name="Fitch D.H."/>
            <person name="Piano F."/>
        </authorList>
    </citation>
    <scope>NUCLEOTIDE SEQUENCE [LARGE SCALE GENOMIC DNA]</scope>
    <source>
        <strain evidence="3">PF1309</strain>
    </source>
</reference>
<protein>
    <recommendedName>
        <fullName evidence="5">LTD domain-containing protein</fullName>
    </recommendedName>
</protein>
<feature type="compositionally biased region" description="Basic and acidic residues" evidence="2">
    <location>
        <begin position="527"/>
        <end position="536"/>
    </location>
</feature>
<name>A0A2A2LRQ5_9BILA</name>
<feature type="compositionally biased region" description="Polar residues" evidence="2">
    <location>
        <begin position="537"/>
        <end position="549"/>
    </location>
</feature>
<dbReference type="GO" id="GO:0007097">
    <property type="term" value="P:nuclear migration"/>
    <property type="evidence" value="ECO:0007669"/>
    <property type="project" value="TreeGrafter"/>
</dbReference>
<keyword evidence="4" id="KW-1185">Reference proteome</keyword>
<evidence type="ECO:0008006" key="5">
    <source>
        <dbReference type="Google" id="ProtNLM"/>
    </source>
</evidence>